<organism evidence="1">
    <name type="scientific">Rhizophora mucronata</name>
    <name type="common">Asiatic mangrove</name>
    <dbReference type="NCBI Taxonomy" id="61149"/>
    <lineage>
        <taxon>Eukaryota</taxon>
        <taxon>Viridiplantae</taxon>
        <taxon>Streptophyta</taxon>
        <taxon>Embryophyta</taxon>
        <taxon>Tracheophyta</taxon>
        <taxon>Spermatophyta</taxon>
        <taxon>Magnoliopsida</taxon>
        <taxon>eudicotyledons</taxon>
        <taxon>Gunneridae</taxon>
        <taxon>Pentapetalae</taxon>
        <taxon>rosids</taxon>
        <taxon>fabids</taxon>
        <taxon>Malpighiales</taxon>
        <taxon>Rhizophoraceae</taxon>
        <taxon>Rhizophora</taxon>
    </lineage>
</organism>
<dbReference type="AlphaFoldDB" id="A0A2P2M197"/>
<reference evidence="1" key="1">
    <citation type="submission" date="2018-02" db="EMBL/GenBank/DDBJ databases">
        <title>Rhizophora mucronata_Transcriptome.</title>
        <authorList>
            <person name="Meera S.P."/>
            <person name="Sreeshan A."/>
            <person name="Augustine A."/>
        </authorList>
    </citation>
    <scope>NUCLEOTIDE SEQUENCE</scope>
    <source>
        <tissue evidence="1">Leaf</tissue>
    </source>
</reference>
<accession>A0A2P2M197</accession>
<evidence type="ECO:0000313" key="1">
    <source>
        <dbReference type="EMBL" id="MBX23980.1"/>
    </source>
</evidence>
<proteinExistence type="predicted"/>
<sequence length="26" mass="3169">MFYPFMGSILLKFTKKILYCPKKAYH</sequence>
<name>A0A2P2M197_RHIMU</name>
<dbReference type="EMBL" id="GGEC01043496">
    <property type="protein sequence ID" value="MBX23980.1"/>
    <property type="molecule type" value="Transcribed_RNA"/>
</dbReference>
<protein>
    <submittedName>
        <fullName evidence="1">Uncharacterized protein</fullName>
    </submittedName>
</protein>